<evidence type="ECO:0000313" key="1">
    <source>
        <dbReference type="EMBL" id="CAI2195164.1"/>
    </source>
</evidence>
<dbReference type="EMBL" id="CAMKVN010012037">
    <property type="protein sequence ID" value="CAI2195164.1"/>
    <property type="molecule type" value="Genomic_DNA"/>
</dbReference>
<name>A0A9W4WYK6_9GLOM</name>
<protein>
    <submittedName>
        <fullName evidence="1">14780_t:CDS:1</fullName>
    </submittedName>
</protein>
<organism evidence="1 2">
    <name type="scientific">Funneliformis geosporum</name>
    <dbReference type="NCBI Taxonomy" id="1117311"/>
    <lineage>
        <taxon>Eukaryota</taxon>
        <taxon>Fungi</taxon>
        <taxon>Fungi incertae sedis</taxon>
        <taxon>Mucoromycota</taxon>
        <taxon>Glomeromycotina</taxon>
        <taxon>Glomeromycetes</taxon>
        <taxon>Glomerales</taxon>
        <taxon>Glomeraceae</taxon>
        <taxon>Funneliformis</taxon>
    </lineage>
</organism>
<dbReference type="OrthoDB" id="2424103at2759"/>
<proteinExistence type="predicted"/>
<dbReference type="Proteomes" id="UP001153678">
    <property type="component" value="Unassembled WGS sequence"/>
</dbReference>
<comment type="caution">
    <text evidence="1">The sequence shown here is derived from an EMBL/GenBank/DDBJ whole genome shotgun (WGS) entry which is preliminary data.</text>
</comment>
<sequence length="111" mass="13222">DEDIEEIQDDSINEYDKLSESFINVLKLLEVKQKYNLTDYASNDILNIFANDRFKLQFNDPKRALDLEYRSQYINNEEYSNDNISDIFDENLYKELANNGYFSDERDIALI</sequence>
<feature type="non-terminal residue" evidence="1">
    <location>
        <position position="111"/>
    </location>
</feature>
<keyword evidence="2" id="KW-1185">Reference proteome</keyword>
<dbReference type="AlphaFoldDB" id="A0A9W4WYK6"/>
<evidence type="ECO:0000313" key="2">
    <source>
        <dbReference type="Proteomes" id="UP001153678"/>
    </source>
</evidence>
<accession>A0A9W4WYK6</accession>
<gene>
    <name evidence="1" type="ORF">FWILDA_LOCUS16939</name>
</gene>
<reference evidence="1" key="1">
    <citation type="submission" date="2022-08" db="EMBL/GenBank/DDBJ databases">
        <authorList>
            <person name="Kallberg Y."/>
            <person name="Tangrot J."/>
            <person name="Rosling A."/>
        </authorList>
    </citation>
    <scope>NUCLEOTIDE SEQUENCE</scope>
    <source>
        <strain evidence="1">Wild A</strain>
    </source>
</reference>